<dbReference type="PROSITE" id="PS50819">
    <property type="entry name" value="INTEIN_ENDONUCLEASE"/>
    <property type="match status" value="1"/>
</dbReference>
<dbReference type="EMBL" id="JBHTAS010000001">
    <property type="protein sequence ID" value="MFC7138539.1"/>
    <property type="molecule type" value="Genomic_DNA"/>
</dbReference>
<comment type="caution">
    <text evidence="2">The sequence shown here is derived from an EMBL/GenBank/DDBJ whole genome shotgun (WGS) entry which is preliminary data.</text>
</comment>
<dbReference type="Proteomes" id="UP001596432">
    <property type="component" value="Unassembled WGS sequence"/>
</dbReference>
<proteinExistence type="predicted"/>
<reference evidence="2 3" key="1">
    <citation type="journal article" date="2019" name="Int. J. Syst. Evol. Microbiol.">
        <title>The Global Catalogue of Microorganisms (GCM) 10K type strain sequencing project: providing services to taxonomists for standard genome sequencing and annotation.</title>
        <authorList>
            <consortium name="The Broad Institute Genomics Platform"/>
            <consortium name="The Broad Institute Genome Sequencing Center for Infectious Disease"/>
            <person name="Wu L."/>
            <person name="Ma J."/>
        </authorList>
    </citation>
    <scope>NUCLEOTIDE SEQUENCE [LARGE SCALE GENOMIC DNA]</scope>
    <source>
        <strain evidence="2 3">XZYJT29</strain>
    </source>
</reference>
<protein>
    <recommendedName>
        <fullName evidence="1">DOD-type homing endonuclease domain-containing protein</fullName>
    </recommendedName>
</protein>
<organism evidence="2 3">
    <name type="scientific">Halosimplex aquaticum</name>
    <dbReference type="NCBI Taxonomy" id="3026162"/>
    <lineage>
        <taxon>Archaea</taxon>
        <taxon>Methanobacteriati</taxon>
        <taxon>Methanobacteriota</taxon>
        <taxon>Stenosarchaea group</taxon>
        <taxon>Halobacteria</taxon>
        <taxon>Halobacteriales</taxon>
        <taxon>Haloarculaceae</taxon>
        <taxon>Halosimplex</taxon>
    </lineage>
</organism>
<accession>A0ABD5XTS9</accession>
<feature type="domain" description="DOD-type homing endonuclease" evidence="1">
    <location>
        <begin position="33"/>
        <end position="97"/>
    </location>
</feature>
<dbReference type="GeneID" id="78818779"/>
<dbReference type="RefSeq" id="WP_274324158.1">
    <property type="nucleotide sequence ID" value="NZ_CP118158.1"/>
</dbReference>
<dbReference type="Gene3D" id="3.10.28.10">
    <property type="entry name" value="Homing endonucleases"/>
    <property type="match status" value="1"/>
</dbReference>
<keyword evidence="3" id="KW-1185">Reference proteome</keyword>
<dbReference type="InterPro" id="IPR027434">
    <property type="entry name" value="Homing_endonucl"/>
</dbReference>
<dbReference type="InterPro" id="IPR004042">
    <property type="entry name" value="Intein_endonuc_central"/>
</dbReference>
<evidence type="ECO:0000313" key="3">
    <source>
        <dbReference type="Proteomes" id="UP001596432"/>
    </source>
</evidence>
<dbReference type="AlphaFoldDB" id="A0ABD5XTS9"/>
<evidence type="ECO:0000259" key="1">
    <source>
        <dbReference type="PROSITE" id="PS50819"/>
    </source>
</evidence>
<evidence type="ECO:0000313" key="2">
    <source>
        <dbReference type="EMBL" id="MFC7138539.1"/>
    </source>
</evidence>
<name>A0ABD5XTS9_9EURY</name>
<sequence length="162" mass="18084">MTPSIADLFDRMGFVGHRDSCSFTFASKVFGRLLESLCGTGSHEKQLPPLVWGLCEDQQRLLYETLLAGDGNERGTYYTASDRLAGQLCRLVVELGLKPKWSKRQGSWRVCGRDVNDGFLTSRNVRRAESPGTLYRLTVTDFPSVMAGRAGRFQWVGVSRVS</sequence>
<gene>
    <name evidence="2" type="ORF">ACFQMA_01660</name>
</gene>